<gene>
    <name evidence="4" type="ORF">ACFL27_01200</name>
</gene>
<evidence type="ECO:0000313" key="4">
    <source>
        <dbReference type="EMBL" id="MFC1848798.1"/>
    </source>
</evidence>
<evidence type="ECO:0000313" key="5">
    <source>
        <dbReference type="Proteomes" id="UP001594351"/>
    </source>
</evidence>
<dbReference type="Pfam" id="PF00072">
    <property type="entry name" value="Response_reg"/>
    <property type="match status" value="1"/>
</dbReference>
<dbReference type="PANTHER" id="PTHR44591">
    <property type="entry name" value="STRESS RESPONSE REGULATOR PROTEIN 1"/>
    <property type="match status" value="1"/>
</dbReference>
<keyword evidence="5" id="KW-1185">Reference proteome</keyword>
<dbReference type="Gene3D" id="3.40.50.2300">
    <property type="match status" value="1"/>
</dbReference>
<evidence type="ECO:0000259" key="3">
    <source>
        <dbReference type="PROSITE" id="PS50110"/>
    </source>
</evidence>
<name>A0ABV6YRG6_UNCC1</name>
<dbReference type="InterPro" id="IPR001789">
    <property type="entry name" value="Sig_transdc_resp-reg_receiver"/>
</dbReference>
<protein>
    <submittedName>
        <fullName evidence="4">PleD family two-component system response regulator</fullName>
    </submittedName>
</protein>
<dbReference type="EMBL" id="JBHPBY010000007">
    <property type="protein sequence ID" value="MFC1848798.1"/>
    <property type="molecule type" value="Genomic_DNA"/>
</dbReference>
<dbReference type="SMART" id="SM00448">
    <property type="entry name" value="REC"/>
    <property type="match status" value="1"/>
</dbReference>
<dbReference type="PROSITE" id="PS50110">
    <property type="entry name" value="RESPONSE_REGULATORY"/>
    <property type="match status" value="1"/>
</dbReference>
<evidence type="ECO:0000256" key="1">
    <source>
        <dbReference type="ARBA" id="ARBA00022553"/>
    </source>
</evidence>
<reference evidence="4 5" key="1">
    <citation type="submission" date="2024-09" db="EMBL/GenBank/DDBJ databases">
        <title>Laminarin stimulates single cell rates of sulfate reduction while oxygen inhibits transcriptomic activity in coastal marine sediment.</title>
        <authorList>
            <person name="Lindsay M."/>
            <person name="Orcutt B."/>
            <person name="Emerson D."/>
            <person name="Stepanauskas R."/>
            <person name="D'Angelo T."/>
        </authorList>
    </citation>
    <scope>NUCLEOTIDE SEQUENCE [LARGE SCALE GENOMIC DNA]</scope>
    <source>
        <strain evidence="4">SAG AM-311-K15</strain>
    </source>
</reference>
<proteinExistence type="predicted"/>
<comment type="caution">
    <text evidence="4">The sequence shown here is derived from an EMBL/GenBank/DDBJ whole genome shotgun (WGS) entry which is preliminary data.</text>
</comment>
<sequence>MGLIDGKKILLIDDDPYMLDKAKEILEQNDFQVFMAINGFQGIKIANEEQPALIFLDIEMPLMDGYKVLASLKANASTKEIPVVLLTSQDIKIDKGKGFDLGAAMYINKPFSNIKLLSVVNAVINKEISFDWGK</sequence>
<feature type="modified residue" description="4-aspartylphosphate" evidence="2">
    <location>
        <position position="57"/>
    </location>
</feature>
<organism evidence="4 5">
    <name type="scientific">candidate division CSSED10-310 bacterium</name>
    <dbReference type="NCBI Taxonomy" id="2855610"/>
    <lineage>
        <taxon>Bacteria</taxon>
        <taxon>Bacteria division CSSED10-310</taxon>
    </lineage>
</organism>
<accession>A0ABV6YRG6</accession>
<evidence type="ECO:0000256" key="2">
    <source>
        <dbReference type="PROSITE-ProRule" id="PRU00169"/>
    </source>
</evidence>
<dbReference type="InterPro" id="IPR050595">
    <property type="entry name" value="Bact_response_regulator"/>
</dbReference>
<dbReference type="PANTHER" id="PTHR44591:SF3">
    <property type="entry name" value="RESPONSE REGULATORY DOMAIN-CONTAINING PROTEIN"/>
    <property type="match status" value="1"/>
</dbReference>
<keyword evidence="1 2" id="KW-0597">Phosphoprotein</keyword>
<dbReference type="SUPFAM" id="SSF52172">
    <property type="entry name" value="CheY-like"/>
    <property type="match status" value="1"/>
</dbReference>
<feature type="domain" description="Response regulatory" evidence="3">
    <location>
        <begin position="8"/>
        <end position="124"/>
    </location>
</feature>
<dbReference type="InterPro" id="IPR011006">
    <property type="entry name" value="CheY-like_superfamily"/>
</dbReference>
<dbReference type="Proteomes" id="UP001594351">
    <property type="component" value="Unassembled WGS sequence"/>
</dbReference>